<keyword evidence="2" id="KW-0597">Phosphoprotein</keyword>
<feature type="domain" description="FMN-binding" evidence="7">
    <location>
        <begin position="94"/>
        <end position="162"/>
    </location>
</feature>
<proteinExistence type="predicted"/>
<keyword evidence="5" id="KW-0249">Electron transport</keyword>
<keyword evidence="9" id="KW-1185">Reference proteome</keyword>
<keyword evidence="6" id="KW-0732">Signal</keyword>
<reference evidence="8 9" key="1">
    <citation type="submission" date="2019-06" db="EMBL/GenBank/DDBJ databases">
        <title>Sulfurimonas gotlandica sp. nov., a chemoautotrophic and psychrotolerant epsilonproteobacterium isolated from a pelagic redoxcline, and an emended description of the genus Sulfurimonas.</title>
        <authorList>
            <person name="Wang S."/>
            <person name="Jiang L."/>
            <person name="Shao Z."/>
        </authorList>
    </citation>
    <scope>NUCLEOTIDE SEQUENCE [LARGE SCALE GENOMIC DNA]</scope>
    <source>
        <strain evidence="8 9">B2</strain>
    </source>
</reference>
<dbReference type="PANTHER" id="PTHR36118:SF1">
    <property type="entry name" value="ION-TRANSLOCATING OXIDOREDUCTASE COMPLEX SUBUNIT G"/>
    <property type="match status" value="1"/>
</dbReference>
<accession>A0A7M1B0X6</accession>
<keyword evidence="4" id="KW-0288">FMN</keyword>
<dbReference type="GO" id="GO:0010181">
    <property type="term" value="F:FMN binding"/>
    <property type="evidence" value="ECO:0007669"/>
    <property type="project" value="InterPro"/>
</dbReference>
<evidence type="ECO:0000256" key="2">
    <source>
        <dbReference type="ARBA" id="ARBA00022553"/>
    </source>
</evidence>
<keyword evidence="3" id="KW-0285">Flavoprotein</keyword>
<dbReference type="KEGG" id="smax:FJR03_11360"/>
<dbReference type="GO" id="GO:0009055">
    <property type="term" value="F:electron transfer activity"/>
    <property type="evidence" value="ECO:0007669"/>
    <property type="project" value="InterPro"/>
</dbReference>
<protein>
    <submittedName>
        <fullName evidence="8">FMN-binding protein</fullName>
    </submittedName>
</protein>
<evidence type="ECO:0000256" key="4">
    <source>
        <dbReference type="ARBA" id="ARBA00022643"/>
    </source>
</evidence>
<name>A0A7M1B0X6_9BACT</name>
<dbReference type="GO" id="GO:0022900">
    <property type="term" value="P:electron transport chain"/>
    <property type="evidence" value="ECO:0007669"/>
    <property type="project" value="InterPro"/>
</dbReference>
<dbReference type="PANTHER" id="PTHR36118">
    <property type="entry name" value="ION-TRANSLOCATING OXIDOREDUCTASE COMPLEX SUBUNIT G"/>
    <property type="match status" value="1"/>
</dbReference>
<evidence type="ECO:0000256" key="6">
    <source>
        <dbReference type="SAM" id="SignalP"/>
    </source>
</evidence>
<sequence>MKLLILFLSALQLSAGMLLSPQEVLKSNFGSDTTITEKNIILKRAQKQAVQKAAQTKLNSSIVRTYKVSKGSEHIAYAILLSNKIRSKNGVYLYTINAQDVLESIEVVAFNEPLEYMPNDTWKKQFTNTNTTQHLNIPKNISTITGATLSARSITESANVAMQIYNLVLKAQK</sequence>
<dbReference type="AlphaFoldDB" id="A0A7M1B0X6"/>
<dbReference type="EMBL" id="CP041165">
    <property type="protein sequence ID" value="QOP42302.1"/>
    <property type="molecule type" value="Genomic_DNA"/>
</dbReference>
<feature type="chain" id="PRO_5032976699" evidence="6">
    <location>
        <begin position="16"/>
        <end position="173"/>
    </location>
</feature>
<gene>
    <name evidence="8" type="ORF">FJR03_11360</name>
</gene>
<dbReference type="InterPro" id="IPR007329">
    <property type="entry name" value="FMN-bd"/>
</dbReference>
<dbReference type="InterPro" id="IPR010209">
    <property type="entry name" value="Ion_transpt_RnfG/RsxG"/>
</dbReference>
<dbReference type="Proteomes" id="UP000593910">
    <property type="component" value="Chromosome"/>
</dbReference>
<evidence type="ECO:0000313" key="8">
    <source>
        <dbReference type="EMBL" id="QOP42302.1"/>
    </source>
</evidence>
<dbReference type="GO" id="GO:0005886">
    <property type="term" value="C:plasma membrane"/>
    <property type="evidence" value="ECO:0007669"/>
    <property type="project" value="InterPro"/>
</dbReference>
<evidence type="ECO:0000313" key="9">
    <source>
        <dbReference type="Proteomes" id="UP000593910"/>
    </source>
</evidence>
<evidence type="ECO:0000259" key="7">
    <source>
        <dbReference type="Pfam" id="PF04205"/>
    </source>
</evidence>
<evidence type="ECO:0000256" key="3">
    <source>
        <dbReference type="ARBA" id="ARBA00022630"/>
    </source>
</evidence>
<dbReference type="RefSeq" id="WP_193113623.1">
    <property type="nucleotide sequence ID" value="NZ_CP041165.1"/>
</dbReference>
<evidence type="ECO:0000256" key="1">
    <source>
        <dbReference type="ARBA" id="ARBA00022448"/>
    </source>
</evidence>
<keyword evidence="1" id="KW-0813">Transport</keyword>
<dbReference type="Pfam" id="PF04205">
    <property type="entry name" value="FMN_bind"/>
    <property type="match status" value="1"/>
</dbReference>
<feature type="signal peptide" evidence="6">
    <location>
        <begin position="1"/>
        <end position="15"/>
    </location>
</feature>
<organism evidence="8 9">
    <name type="scientific">Sulfurimonas marina</name>
    <dbReference type="NCBI Taxonomy" id="2590551"/>
    <lineage>
        <taxon>Bacteria</taxon>
        <taxon>Pseudomonadati</taxon>
        <taxon>Campylobacterota</taxon>
        <taxon>Epsilonproteobacteria</taxon>
        <taxon>Campylobacterales</taxon>
        <taxon>Sulfurimonadaceae</taxon>
        <taxon>Sulfurimonas</taxon>
    </lineage>
</organism>
<evidence type="ECO:0000256" key="5">
    <source>
        <dbReference type="ARBA" id="ARBA00022982"/>
    </source>
</evidence>